<evidence type="ECO:0000313" key="1">
    <source>
        <dbReference type="EMBL" id="KAG7446924.1"/>
    </source>
</evidence>
<accession>A0A9P7VVH6</accession>
<comment type="caution">
    <text evidence="1">The sequence shown here is derived from an EMBL/GenBank/DDBJ whole genome shotgun (WGS) entry which is preliminary data.</text>
</comment>
<proteinExistence type="predicted"/>
<gene>
    <name evidence="1" type="ORF">BT62DRAFT_93812</name>
</gene>
<reference evidence="1" key="1">
    <citation type="submission" date="2020-11" db="EMBL/GenBank/DDBJ databases">
        <title>Adaptations for nitrogen fixation in a non-lichenized fungal sporocarp promotes dispersal by wood-feeding termites.</title>
        <authorList>
            <consortium name="DOE Joint Genome Institute"/>
            <person name="Koch R.A."/>
            <person name="Yoon G."/>
            <person name="Arayal U."/>
            <person name="Lail K."/>
            <person name="Amirebrahimi M."/>
            <person name="Labutti K."/>
            <person name="Lipzen A."/>
            <person name="Riley R."/>
            <person name="Barry K."/>
            <person name="Henrissat B."/>
            <person name="Grigoriev I.V."/>
            <person name="Herr J.R."/>
            <person name="Aime M.C."/>
        </authorList>
    </citation>
    <scope>NUCLEOTIDE SEQUENCE</scope>
    <source>
        <strain evidence="1">MCA 3950</strain>
    </source>
</reference>
<dbReference type="AlphaFoldDB" id="A0A9P7VVH6"/>
<protein>
    <submittedName>
        <fullName evidence="1">Uncharacterized protein</fullName>
    </submittedName>
</protein>
<dbReference type="EMBL" id="MU250533">
    <property type="protein sequence ID" value="KAG7446924.1"/>
    <property type="molecule type" value="Genomic_DNA"/>
</dbReference>
<evidence type="ECO:0000313" key="2">
    <source>
        <dbReference type="Proteomes" id="UP000812287"/>
    </source>
</evidence>
<sequence>MSLPRFVHIAAASIKFLPSIQLFTFLPKSLLSFYPKQLLFTFIVTFVISHQLSGRTAFLSNISVARVQIRVCSPQPVNNE</sequence>
<dbReference type="GeneID" id="66109765"/>
<dbReference type="Proteomes" id="UP000812287">
    <property type="component" value="Unassembled WGS sequence"/>
</dbReference>
<keyword evidence="2" id="KW-1185">Reference proteome</keyword>
<organism evidence="1 2">
    <name type="scientific">Guyanagaster necrorhizus</name>
    <dbReference type="NCBI Taxonomy" id="856835"/>
    <lineage>
        <taxon>Eukaryota</taxon>
        <taxon>Fungi</taxon>
        <taxon>Dikarya</taxon>
        <taxon>Basidiomycota</taxon>
        <taxon>Agaricomycotina</taxon>
        <taxon>Agaricomycetes</taxon>
        <taxon>Agaricomycetidae</taxon>
        <taxon>Agaricales</taxon>
        <taxon>Marasmiineae</taxon>
        <taxon>Physalacriaceae</taxon>
        <taxon>Guyanagaster</taxon>
    </lineage>
</organism>
<dbReference type="RefSeq" id="XP_043040424.1">
    <property type="nucleotide sequence ID" value="XM_043187468.1"/>
</dbReference>
<name>A0A9P7VVH6_9AGAR</name>